<organism evidence="1 2">
    <name type="scientific">Paenibacillus larvae subsp. pulvifaciens</name>
    <dbReference type="NCBI Taxonomy" id="1477"/>
    <lineage>
        <taxon>Bacteria</taxon>
        <taxon>Bacillati</taxon>
        <taxon>Bacillota</taxon>
        <taxon>Bacilli</taxon>
        <taxon>Bacillales</taxon>
        <taxon>Paenibacillaceae</taxon>
        <taxon>Paenibacillus</taxon>
    </lineage>
</organism>
<evidence type="ECO:0000313" key="1">
    <source>
        <dbReference type="EMBL" id="ARF69560.1"/>
    </source>
</evidence>
<dbReference type="GeneID" id="64218275"/>
<dbReference type="EMBL" id="CP020557">
    <property type="protein sequence ID" value="ARF69560.1"/>
    <property type="molecule type" value="Genomic_DNA"/>
</dbReference>
<sequence>MIIDYHEAEQTKQGIHFSVGVHFEDEPDSYYVILIDADLDGRLVRTDLNYNGMDCKYTFTNEEKHALLDYLNQQEIIPDRFYF</sequence>
<name>A0A1V0UX90_9BACL</name>
<accession>A0A1V0UX90</accession>
<dbReference type="RefSeq" id="WP_024093691.1">
    <property type="nucleotide sequence ID" value="NZ_CP019794.1"/>
</dbReference>
<evidence type="ECO:0000313" key="2">
    <source>
        <dbReference type="Proteomes" id="UP000192727"/>
    </source>
</evidence>
<reference evidence="1 2" key="1">
    <citation type="submission" date="2017-03" db="EMBL/GenBank/DDBJ databases">
        <title>Paenibacillus larvae genome sequencing.</title>
        <authorList>
            <person name="Dingman D.W."/>
        </authorList>
    </citation>
    <scope>NUCLEOTIDE SEQUENCE [LARGE SCALE GENOMIC DNA]</scope>
    <source>
        <strain evidence="1 2">SAG 10367</strain>
    </source>
</reference>
<protein>
    <submittedName>
        <fullName evidence="1">Uncharacterized protein</fullName>
    </submittedName>
</protein>
<dbReference type="Proteomes" id="UP000192727">
    <property type="component" value="Chromosome"/>
</dbReference>
<gene>
    <name evidence="1" type="ORF">B7C51_19635</name>
</gene>
<dbReference type="AlphaFoldDB" id="A0A1V0UX90"/>
<proteinExistence type="predicted"/>